<organism evidence="3">
    <name type="scientific">Ixodes ricinus</name>
    <name type="common">Common tick</name>
    <name type="synonym">Acarus ricinus</name>
    <dbReference type="NCBI Taxonomy" id="34613"/>
    <lineage>
        <taxon>Eukaryota</taxon>
        <taxon>Metazoa</taxon>
        <taxon>Ecdysozoa</taxon>
        <taxon>Arthropoda</taxon>
        <taxon>Chelicerata</taxon>
        <taxon>Arachnida</taxon>
        <taxon>Acari</taxon>
        <taxon>Parasitiformes</taxon>
        <taxon>Ixodida</taxon>
        <taxon>Ixodoidea</taxon>
        <taxon>Ixodidae</taxon>
        <taxon>Ixodinae</taxon>
        <taxon>Ixodes</taxon>
    </lineage>
</organism>
<feature type="chain" id="PRO_5025401296" evidence="2">
    <location>
        <begin position="24"/>
        <end position="113"/>
    </location>
</feature>
<evidence type="ECO:0000256" key="2">
    <source>
        <dbReference type="SAM" id="SignalP"/>
    </source>
</evidence>
<protein>
    <submittedName>
        <fullName evidence="3">Putative secreted protein</fullName>
    </submittedName>
</protein>
<feature type="compositionally biased region" description="Low complexity" evidence="1">
    <location>
        <begin position="62"/>
        <end position="74"/>
    </location>
</feature>
<feature type="signal peptide" evidence="2">
    <location>
        <begin position="1"/>
        <end position="23"/>
    </location>
</feature>
<evidence type="ECO:0000313" key="3">
    <source>
        <dbReference type="EMBL" id="MXU90283.1"/>
    </source>
</evidence>
<sequence>MQNAHQTLEMYLFLLVHVELVHAAGEVVEHLEHLRSQGRLFGVQQRSRPEIRIGRRLRSPGAAPATEATPPRRSRPRLLLGALLAQLQDQVQRLTQVDQAVLLRAHAWPGVRT</sequence>
<dbReference type="EMBL" id="GIFC01008200">
    <property type="protein sequence ID" value="MXU90283.1"/>
    <property type="molecule type" value="Transcribed_RNA"/>
</dbReference>
<accession>A0A6B0UKW0</accession>
<keyword evidence="2" id="KW-0732">Signal</keyword>
<feature type="region of interest" description="Disordered" evidence="1">
    <location>
        <begin position="52"/>
        <end position="74"/>
    </location>
</feature>
<reference evidence="3" key="1">
    <citation type="submission" date="2019-12" db="EMBL/GenBank/DDBJ databases">
        <title>An insight into the sialome of adult female Ixodes ricinus ticks feeding for 6 days.</title>
        <authorList>
            <person name="Perner J."/>
            <person name="Ribeiro J.M.C."/>
        </authorList>
    </citation>
    <scope>NUCLEOTIDE SEQUENCE</scope>
    <source>
        <strain evidence="3">Semi-engorged</strain>
        <tissue evidence="3">Salivary glands</tissue>
    </source>
</reference>
<proteinExistence type="predicted"/>
<dbReference type="AlphaFoldDB" id="A0A6B0UKW0"/>
<evidence type="ECO:0000256" key="1">
    <source>
        <dbReference type="SAM" id="MobiDB-lite"/>
    </source>
</evidence>
<name>A0A6B0UKW0_IXORI</name>